<dbReference type="GO" id="GO:0006357">
    <property type="term" value="P:regulation of transcription by RNA polymerase II"/>
    <property type="evidence" value="ECO:0007669"/>
    <property type="project" value="TreeGrafter"/>
</dbReference>
<evidence type="ECO:0008006" key="4">
    <source>
        <dbReference type="Google" id="ProtNLM"/>
    </source>
</evidence>
<protein>
    <recommendedName>
        <fullName evidence="4">BED-type domain-containing protein</fullName>
    </recommendedName>
</protein>
<reference evidence="3" key="1">
    <citation type="journal article" date="2020" name="Nat. Genet.">
        <title>Genomic diversifications of five Gossypium allopolyploid species and their impact on cotton improvement.</title>
        <authorList>
            <person name="Chen Z.J."/>
            <person name="Sreedasyam A."/>
            <person name="Ando A."/>
            <person name="Song Q."/>
            <person name="De Santiago L.M."/>
            <person name="Hulse-Kemp A.M."/>
            <person name="Ding M."/>
            <person name="Ye W."/>
            <person name="Kirkbride R.C."/>
            <person name="Jenkins J."/>
            <person name="Plott C."/>
            <person name="Lovell J."/>
            <person name="Lin Y.M."/>
            <person name="Vaughn R."/>
            <person name="Liu B."/>
            <person name="Simpson S."/>
            <person name="Scheffler B.E."/>
            <person name="Wen L."/>
            <person name="Saski C.A."/>
            <person name="Grover C.E."/>
            <person name="Hu G."/>
            <person name="Conover J.L."/>
            <person name="Carlson J.W."/>
            <person name="Shu S."/>
            <person name="Boston L.B."/>
            <person name="Williams M."/>
            <person name="Peterson D.G."/>
            <person name="McGee K."/>
            <person name="Jones D.C."/>
            <person name="Wendel J.F."/>
            <person name="Stelly D.M."/>
            <person name="Grimwood J."/>
            <person name="Schmutz J."/>
        </authorList>
    </citation>
    <scope>NUCLEOTIDE SEQUENCE [LARGE SCALE GENOMIC DNA]</scope>
    <source>
        <strain evidence="3">cv. 3-79</strain>
    </source>
</reference>
<dbReference type="GO" id="GO:1990837">
    <property type="term" value="F:sequence-specific double-stranded DNA binding"/>
    <property type="evidence" value="ECO:0007669"/>
    <property type="project" value="TreeGrafter"/>
</dbReference>
<evidence type="ECO:0000313" key="3">
    <source>
        <dbReference type="Proteomes" id="UP000327439"/>
    </source>
</evidence>
<dbReference type="Proteomes" id="UP000327439">
    <property type="component" value="Chromosome D03"/>
</dbReference>
<accession>A0A5J5S1R5</accession>
<name>A0A5J5S1R5_GOSBA</name>
<organism evidence="2 3">
    <name type="scientific">Gossypium barbadense</name>
    <name type="common">Sea Island cotton</name>
    <name type="synonym">Hibiscus barbadensis</name>
    <dbReference type="NCBI Taxonomy" id="3634"/>
    <lineage>
        <taxon>Eukaryota</taxon>
        <taxon>Viridiplantae</taxon>
        <taxon>Streptophyta</taxon>
        <taxon>Embryophyta</taxon>
        <taxon>Tracheophyta</taxon>
        <taxon>Spermatophyta</taxon>
        <taxon>Magnoliopsida</taxon>
        <taxon>eudicotyledons</taxon>
        <taxon>Gunneridae</taxon>
        <taxon>Pentapetalae</taxon>
        <taxon>rosids</taxon>
        <taxon>malvids</taxon>
        <taxon>Malvales</taxon>
        <taxon>Malvaceae</taxon>
        <taxon>Malvoideae</taxon>
        <taxon>Gossypium</taxon>
    </lineage>
</organism>
<dbReference type="OrthoDB" id="1937726at2759"/>
<dbReference type="GO" id="GO:0005634">
    <property type="term" value="C:nucleus"/>
    <property type="evidence" value="ECO:0007669"/>
    <property type="project" value="TreeGrafter"/>
</dbReference>
<feature type="region of interest" description="Disordered" evidence="1">
    <location>
        <begin position="1"/>
        <end position="43"/>
    </location>
</feature>
<dbReference type="EMBL" id="CM018217">
    <property type="protein sequence ID" value="KAB2037390.1"/>
    <property type="molecule type" value="Genomic_DNA"/>
</dbReference>
<sequence>MVSPNANSPNPSKPSNSASCTPISLDDEKIPVDSGSKDPSILPLTSRHTSSVWTDFSRKRVGDAIKSECNHFPKHLAGGRRVGTTHLKDHLKFYPKQICQDIRQTRFFGVKVNPTNKTLTLAPSEFHQEDGRRDLEKMIILHEYPISMVEHYGF</sequence>
<dbReference type="AlphaFoldDB" id="A0A5J5S1R5"/>
<gene>
    <name evidence="2" type="ORF">ES319_D03G072100v1</name>
</gene>
<proteinExistence type="predicted"/>
<keyword evidence="3" id="KW-1185">Reference proteome</keyword>
<evidence type="ECO:0000313" key="2">
    <source>
        <dbReference type="EMBL" id="KAB2037390.1"/>
    </source>
</evidence>
<dbReference type="PANTHER" id="PTHR34396">
    <property type="entry name" value="OS03G0264950 PROTEIN-RELATED"/>
    <property type="match status" value="1"/>
</dbReference>
<dbReference type="InterPro" id="IPR053031">
    <property type="entry name" value="Cuticle_assoc_protein"/>
</dbReference>
<evidence type="ECO:0000256" key="1">
    <source>
        <dbReference type="SAM" id="MobiDB-lite"/>
    </source>
</evidence>
<dbReference type="PANTHER" id="PTHR34396:SF25">
    <property type="entry name" value="BOUNDARY ELEMENT ASSOCIATED FACTOR"/>
    <property type="match status" value="1"/>
</dbReference>
<feature type="compositionally biased region" description="Low complexity" evidence="1">
    <location>
        <begin position="1"/>
        <end position="19"/>
    </location>
</feature>